<dbReference type="InterPro" id="IPR050964">
    <property type="entry name" value="Striated_Muscle_Regulatory"/>
</dbReference>
<feature type="non-terminal residue" evidence="3">
    <location>
        <position position="432"/>
    </location>
</feature>
<proteinExistence type="predicted"/>
<keyword evidence="1" id="KW-0677">Repeat</keyword>
<dbReference type="InterPro" id="IPR036116">
    <property type="entry name" value="FN3_sf"/>
</dbReference>
<feature type="domain" description="Fibronectin type-III" evidence="2">
    <location>
        <begin position="1"/>
        <end position="85"/>
    </location>
</feature>
<dbReference type="CDD" id="cd00063">
    <property type="entry name" value="FN3"/>
    <property type="match status" value="1"/>
</dbReference>
<sequence>PSATAVSVSQMNISWASGGSQDHYHVKSSSDGYASNIYNSTGTSTSQSSLASGTQYTYRIYGVDADDVESSSYASVSKYTLSDPPTSPTVTDGTYASKINVGWTSSVTADHYHVWRDGISGAGTQIYNSSETNFDDTITGSHTYYIYAVNVDDAENSSYISDTGSTDNSLPTVPTALIASAVSTTLVDLSWTASTDSGGSGLAGYKIERAPDLAGSPGTFAQIDTSGTNSYTDNSASTNTKYWYKVRAYDNAGNHSGYSGEIPELDYMEYATDGAAQTAYVSSGGALTSHSESTIKTQGSYSLKGVATTGGLNKKLTRTVGPTIDLSNKTSINFDIRASRTGSNIKIGIHDSGGTTTEITPNITSADNFQTVDWDISGIANADKDAIDQVTSELGSARHSTGDDCRSRACEDGLEDKERIVPVLGLTQNILD</sequence>
<accession>A0A0F8ZCA9</accession>
<dbReference type="Pfam" id="PF00041">
    <property type="entry name" value="fn3"/>
    <property type="match status" value="1"/>
</dbReference>
<dbReference type="EMBL" id="LAZR01048690">
    <property type="protein sequence ID" value="KKK91363.1"/>
    <property type="molecule type" value="Genomic_DNA"/>
</dbReference>
<dbReference type="PANTHER" id="PTHR13817:SF166">
    <property type="entry name" value="NEURONAL IGCAM-RELATED"/>
    <property type="match status" value="1"/>
</dbReference>
<dbReference type="SMART" id="SM00060">
    <property type="entry name" value="FN3"/>
    <property type="match status" value="3"/>
</dbReference>
<feature type="non-terminal residue" evidence="3">
    <location>
        <position position="1"/>
    </location>
</feature>
<dbReference type="AlphaFoldDB" id="A0A0F8ZCA9"/>
<dbReference type="SUPFAM" id="SSF49265">
    <property type="entry name" value="Fibronectin type III"/>
    <property type="match status" value="3"/>
</dbReference>
<protein>
    <recommendedName>
        <fullName evidence="2">Fibronectin type-III domain-containing protein</fullName>
    </recommendedName>
</protein>
<comment type="caution">
    <text evidence="3">The sequence shown here is derived from an EMBL/GenBank/DDBJ whole genome shotgun (WGS) entry which is preliminary data.</text>
</comment>
<gene>
    <name evidence="3" type="ORF">LCGC14_2713720</name>
</gene>
<dbReference type="PANTHER" id="PTHR13817">
    <property type="entry name" value="TITIN"/>
    <property type="match status" value="1"/>
</dbReference>
<organism evidence="3">
    <name type="scientific">marine sediment metagenome</name>
    <dbReference type="NCBI Taxonomy" id="412755"/>
    <lineage>
        <taxon>unclassified sequences</taxon>
        <taxon>metagenomes</taxon>
        <taxon>ecological metagenomes</taxon>
    </lineage>
</organism>
<name>A0A0F8ZCA9_9ZZZZ</name>
<evidence type="ECO:0000313" key="3">
    <source>
        <dbReference type="EMBL" id="KKK91363.1"/>
    </source>
</evidence>
<dbReference type="PROSITE" id="PS50853">
    <property type="entry name" value="FN3"/>
    <property type="match status" value="2"/>
</dbReference>
<evidence type="ECO:0000256" key="1">
    <source>
        <dbReference type="ARBA" id="ARBA00022737"/>
    </source>
</evidence>
<dbReference type="InterPro" id="IPR013783">
    <property type="entry name" value="Ig-like_fold"/>
</dbReference>
<dbReference type="Gene3D" id="2.60.40.10">
    <property type="entry name" value="Immunoglobulins"/>
    <property type="match status" value="3"/>
</dbReference>
<dbReference type="InterPro" id="IPR003961">
    <property type="entry name" value="FN3_dom"/>
</dbReference>
<evidence type="ECO:0000259" key="2">
    <source>
        <dbReference type="PROSITE" id="PS50853"/>
    </source>
</evidence>
<feature type="domain" description="Fibronectin type-III" evidence="2">
    <location>
        <begin position="173"/>
        <end position="271"/>
    </location>
</feature>
<reference evidence="3" key="1">
    <citation type="journal article" date="2015" name="Nature">
        <title>Complex archaea that bridge the gap between prokaryotes and eukaryotes.</title>
        <authorList>
            <person name="Spang A."/>
            <person name="Saw J.H."/>
            <person name="Jorgensen S.L."/>
            <person name="Zaremba-Niedzwiedzka K."/>
            <person name="Martijn J."/>
            <person name="Lind A.E."/>
            <person name="van Eijk R."/>
            <person name="Schleper C."/>
            <person name="Guy L."/>
            <person name="Ettema T.J."/>
        </authorList>
    </citation>
    <scope>NUCLEOTIDE SEQUENCE</scope>
</reference>